<dbReference type="NCBIfam" id="NF006144">
    <property type="entry name" value="PRK08294.1"/>
    <property type="match status" value="1"/>
</dbReference>
<dbReference type="SUPFAM" id="SSF51905">
    <property type="entry name" value="FAD/NAD(P)-binding domain"/>
    <property type="match status" value="1"/>
</dbReference>
<organism evidence="8 9">
    <name type="scientific">Phialemonium thermophilum</name>
    <dbReference type="NCBI Taxonomy" id="223376"/>
    <lineage>
        <taxon>Eukaryota</taxon>
        <taxon>Fungi</taxon>
        <taxon>Dikarya</taxon>
        <taxon>Ascomycota</taxon>
        <taxon>Pezizomycotina</taxon>
        <taxon>Sordariomycetes</taxon>
        <taxon>Sordariomycetidae</taxon>
        <taxon>Cephalothecales</taxon>
        <taxon>Cephalothecaceae</taxon>
        <taxon>Phialemonium</taxon>
    </lineage>
</organism>
<dbReference type="Gene3D" id="3.30.9.10">
    <property type="entry name" value="D-Amino Acid Oxidase, subunit A, domain 2"/>
    <property type="match status" value="1"/>
</dbReference>
<keyword evidence="2" id="KW-0285">Flavoprotein</keyword>
<keyword evidence="3" id="KW-0274">FAD</keyword>
<feature type="region of interest" description="Disordered" evidence="5">
    <location>
        <begin position="87"/>
        <end position="128"/>
    </location>
</feature>
<dbReference type="InterPro" id="IPR050641">
    <property type="entry name" value="RIFMO-like"/>
</dbReference>
<evidence type="ECO:0000256" key="5">
    <source>
        <dbReference type="SAM" id="MobiDB-lite"/>
    </source>
</evidence>
<dbReference type="InterPro" id="IPR036188">
    <property type="entry name" value="FAD/NAD-bd_sf"/>
</dbReference>
<evidence type="ECO:0000256" key="1">
    <source>
        <dbReference type="ARBA" id="ARBA00007801"/>
    </source>
</evidence>
<feature type="domain" description="Phenol hydroxylase-like C-terminal dimerisation" evidence="7">
    <location>
        <begin position="449"/>
        <end position="641"/>
    </location>
</feature>
<keyword evidence="9" id="KW-1185">Reference proteome</keyword>
<dbReference type="Gene3D" id="3.40.30.20">
    <property type="match status" value="1"/>
</dbReference>
<reference evidence="8 9" key="1">
    <citation type="journal article" date="2024" name="Commun. Biol.">
        <title>Comparative genomic analysis of thermophilic fungi reveals convergent evolutionary adaptations and gene losses.</title>
        <authorList>
            <person name="Steindorff A.S."/>
            <person name="Aguilar-Pontes M.V."/>
            <person name="Robinson A.J."/>
            <person name="Andreopoulos B."/>
            <person name="LaButti K."/>
            <person name="Kuo A."/>
            <person name="Mondo S."/>
            <person name="Riley R."/>
            <person name="Otillar R."/>
            <person name="Haridas S."/>
            <person name="Lipzen A."/>
            <person name="Grimwood J."/>
            <person name="Schmutz J."/>
            <person name="Clum A."/>
            <person name="Reid I.D."/>
            <person name="Moisan M.C."/>
            <person name="Butler G."/>
            <person name="Nguyen T.T.M."/>
            <person name="Dewar K."/>
            <person name="Conant G."/>
            <person name="Drula E."/>
            <person name="Henrissat B."/>
            <person name="Hansel C."/>
            <person name="Singer S."/>
            <person name="Hutchinson M.I."/>
            <person name="de Vries R.P."/>
            <person name="Natvig D.O."/>
            <person name="Powell A.J."/>
            <person name="Tsang A."/>
            <person name="Grigoriev I.V."/>
        </authorList>
    </citation>
    <scope>NUCLEOTIDE SEQUENCE [LARGE SCALE GENOMIC DNA]</scope>
    <source>
        <strain evidence="8 9">ATCC 24622</strain>
    </source>
</reference>
<dbReference type="EMBL" id="JAZHXJ010000446">
    <property type="protein sequence ID" value="KAL1860655.1"/>
    <property type="molecule type" value="Genomic_DNA"/>
</dbReference>
<dbReference type="PRINTS" id="PR00420">
    <property type="entry name" value="RNGMNOXGNASE"/>
</dbReference>
<evidence type="ECO:0000313" key="8">
    <source>
        <dbReference type="EMBL" id="KAL1860655.1"/>
    </source>
</evidence>
<dbReference type="Gene3D" id="3.50.50.60">
    <property type="entry name" value="FAD/NAD(P)-binding domain"/>
    <property type="match status" value="1"/>
</dbReference>
<evidence type="ECO:0000259" key="7">
    <source>
        <dbReference type="Pfam" id="PF07976"/>
    </source>
</evidence>
<dbReference type="SUPFAM" id="SSF52833">
    <property type="entry name" value="Thioredoxin-like"/>
    <property type="match status" value="1"/>
</dbReference>
<evidence type="ECO:0000259" key="6">
    <source>
        <dbReference type="Pfam" id="PF01494"/>
    </source>
</evidence>
<protein>
    <recommendedName>
        <fullName evidence="10">Phenol 2-monooxygenase</fullName>
    </recommendedName>
</protein>
<comment type="similarity">
    <text evidence="1">Belongs to the PheA/TfdB FAD monooxygenase family.</text>
</comment>
<name>A0ABR3WFW5_9PEZI</name>
<feature type="domain" description="FAD-binding" evidence="6">
    <location>
        <begin position="7"/>
        <end position="393"/>
    </location>
</feature>
<dbReference type="Pfam" id="PF07976">
    <property type="entry name" value="Phe_hydrox_dim"/>
    <property type="match status" value="1"/>
</dbReference>
<dbReference type="PANTHER" id="PTHR43004">
    <property type="entry name" value="TRK SYSTEM POTASSIUM UPTAKE PROTEIN"/>
    <property type="match status" value="1"/>
</dbReference>
<evidence type="ECO:0000313" key="9">
    <source>
        <dbReference type="Proteomes" id="UP001586593"/>
    </source>
</evidence>
<feature type="compositionally biased region" description="Basic and acidic residues" evidence="5">
    <location>
        <begin position="97"/>
        <end position="109"/>
    </location>
</feature>
<evidence type="ECO:0000256" key="4">
    <source>
        <dbReference type="ARBA" id="ARBA00023002"/>
    </source>
</evidence>
<dbReference type="Pfam" id="PF01494">
    <property type="entry name" value="FAD_binding_3"/>
    <property type="match status" value="1"/>
</dbReference>
<evidence type="ECO:0008006" key="10">
    <source>
        <dbReference type="Google" id="ProtNLM"/>
    </source>
</evidence>
<gene>
    <name evidence="8" type="ORF">VTK73DRAFT_7217</name>
</gene>
<proteinExistence type="inferred from homology"/>
<keyword evidence="4" id="KW-0560">Oxidoreductase</keyword>
<dbReference type="SUPFAM" id="SSF54373">
    <property type="entry name" value="FAD-linked reductases, C-terminal domain"/>
    <property type="match status" value="1"/>
</dbReference>
<sequence length="647" mass="70209">MEESPEKVDVLICGSGSAGLCAALWLSRFPSVKYRILERREGPLRTGQADGVQTRTVEVFDSFGIASDLLKEAYHVLEVAFWSAPAGRGTGSPDDGGSGREDEAAKDRAATQPGIRRSHYAPDKETSLSHRPHVILNQARLNKLMIDEIERCTSGGVVPIEYGCEVQSVEVNSAKAEDPDAHCVRVTAVRNGVQEVYDAKYVLGCDGAHSTVRKSLGIPMLGDSTDAVWGVMDVYPRTDFPDIRKKAVVHAGPGAGNLLIIPREGDALVRFYVELPAGTTPRSVTFDQLRARAALVLHPHRLEVAHVAWWSAYAIGQRLAGEFHRHMRVFLTGDACHTHSPKAGQGMNVSLQDGYNIGWKLGAALTGRAAGAREMLETYVAERQATAAELIAFDREFARLFSSQSKKAKKETDAGEVQGSNGAAAEEVTAELLAQRFVQAGRYTAGQAVRYAPSILTSAPTDAEAALASGVAVGMRFPSAQVVRFCDAKAVQLLEMLVATGRWYVVVFAGHIRDAAAAARLDKVAQKLERIVSKFTRPDDDLDSVIDPVLVLSGKRTDVEQAQIPSFFTPVTGPWKMKCLLKTYVDDESYNSGHGHAYRTYGVDEARGALVVVRPDQYTAKICDLEDVEGLELFFSGFLSPTSKDTS</sequence>
<comment type="caution">
    <text evidence="8">The sequence shown here is derived from an EMBL/GenBank/DDBJ whole genome shotgun (WGS) entry which is preliminary data.</text>
</comment>
<evidence type="ECO:0000256" key="2">
    <source>
        <dbReference type="ARBA" id="ARBA00022630"/>
    </source>
</evidence>
<dbReference type="CDD" id="cd02979">
    <property type="entry name" value="PHOX_C"/>
    <property type="match status" value="1"/>
</dbReference>
<dbReference type="InterPro" id="IPR038220">
    <property type="entry name" value="PHOX_C_sf"/>
</dbReference>
<dbReference type="Proteomes" id="UP001586593">
    <property type="component" value="Unassembled WGS sequence"/>
</dbReference>
<accession>A0ABR3WFW5</accession>
<dbReference type="InterPro" id="IPR002938">
    <property type="entry name" value="FAD-bd"/>
</dbReference>
<dbReference type="InterPro" id="IPR012941">
    <property type="entry name" value="Phe_hydrox_C_dim_dom"/>
</dbReference>
<evidence type="ECO:0000256" key="3">
    <source>
        <dbReference type="ARBA" id="ARBA00022827"/>
    </source>
</evidence>
<dbReference type="InterPro" id="IPR036249">
    <property type="entry name" value="Thioredoxin-like_sf"/>
</dbReference>
<dbReference type="PANTHER" id="PTHR43004:SF10">
    <property type="entry name" value="2-MONOOXYGENASE, PUTATIVE (AFU_ORTHOLOGUE AFUA_6G11480)-RELATED"/>
    <property type="match status" value="1"/>
</dbReference>